<proteinExistence type="inferred from homology"/>
<evidence type="ECO:0000313" key="5">
    <source>
        <dbReference type="EMBL" id="BDI31859.1"/>
    </source>
</evidence>
<dbReference type="OrthoDB" id="9783240at2"/>
<keyword evidence="3" id="KW-0732">Signal</keyword>
<evidence type="ECO:0000256" key="3">
    <source>
        <dbReference type="ARBA" id="ARBA00022729"/>
    </source>
</evidence>
<sequence>MRIIGSVNRTLTLGLVCASMAIVSGCANDKPKAGDAGSGGTSNGTATGTPIVVGEFGSLSGSESTFGTSTDNGLKLAVNQINAAGGIDGHPLTVKVYDDEGKPDSALTVVQRLINQDKPIAIVGEVASKLSIQAAPACNAAKVPMISPSSTNPKVTQIGPYIFRVCFIDPFQGTAAAKFAVNTLKAKRAAIMTDQQNDYSTGLTKFFTQSFTQQGGTIVANPSYTKDDLDFHSQLANIKALNPDVIYVPGYYGQVGPIAKQARQLGITVPLLGGDGWDSPKLVEGAGGAGQALEGSYFTNHSSMENPDPAIQNFVKAFKAANSNGEPDALAALGYDAGQVLADSIKRAGKPADGDYTSEAYRTKLRDAIAATKDFPGATGKITIGADRNAVKPAVVLQVKGAAFKYVTTVNP</sequence>
<reference evidence="5 6" key="1">
    <citation type="journal article" date="2019" name="Int. J. Syst. Evol. Microbiol.">
        <title>Capsulimonas corticalis gen. nov., sp. nov., an aerobic capsulated bacterium, of a novel bacterial order, Capsulimonadales ord. nov., of the class Armatimonadia of the phylum Armatimonadetes.</title>
        <authorList>
            <person name="Li J."/>
            <person name="Kudo C."/>
            <person name="Tonouchi A."/>
        </authorList>
    </citation>
    <scope>NUCLEOTIDE SEQUENCE [LARGE SCALE GENOMIC DNA]</scope>
    <source>
        <strain evidence="5 6">AX-7</strain>
    </source>
</reference>
<dbReference type="InterPro" id="IPR051010">
    <property type="entry name" value="BCAA_transport"/>
</dbReference>
<dbReference type="PRINTS" id="PR00337">
    <property type="entry name" value="LEUILEVALBP"/>
</dbReference>
<dbReference type="SUPFAM" id="SSF53822">
    <property type="entry name" value="Periplasmic binding protein-like I"/>
    <property type="match status" value="1"/>
</dbReference>
<evidence type="ECO:0000313" key="6">
    <source>
        <dbReference type="Proteomes" id="UP000287394"/>
    </source>
</evidence>
<keyword evidence="6" id="KW-1185">Reference proteome</keyword>
<dbReference type="InterPro" id="IPR028081">
    <property type="entry name" value="Leu-bd"/>
</dbReference>
<dbReference type="InterPro" id="IPR000709">
    <property type="entry name" value="Leu_Ile_Val-bd"/>
</dbReference>
<dbReference type="Proteomes" id="UP000287394">
    <property type="component" value="Chromosome"/>
</dbReference>
<dbReference type="KEGG" id="ccot:CCAX7_39100"/>
<dbReference type="GO" id="GO:0006865">
    <property type="term" value="P:amino acid transport"/>
    <property type="evidence" value="ECO:0007669"/>
    <property type="project" value="UniProtKB-KW"/>
</dbReference>
<dbReference type="AlphaFoldDB" id="A0A402D3P8"/>
<protein>
    <submittedName>
        <fullName evidence="5">Ethanolamine utilization protein EutJ</fullName>
    </submittedName>
</protein>
<keyword evidence="4" id="KW-0029">Amino-acid transport</keyword>
<organism evidence="5 6">
    <name type="scientific">Capsulimonas corticalis</name>
    <dbReference type="NCBI Taxonomy" id="2219043"/>
    <lineage>
        <taxon>Bacteria</taxon>
        <taxon>Bacillati</taxon>
        <taxon>Armatimonadota</taxon>
        <taxon>Armatimonadia</taxon>
        <taxon>Capsulimonadales</taxon>
        <taxon>Capsulimonadaceae</taxon>
        <taxon>Capsulimonas</taxon>
    </lineage>
</organism>
<name>A0A402D3P8_9BACT</name>
<dbReference type="CDD" id="cd06347">
    <property type="entry name" value="PBP1_ABC_LivK_ligand_binding-like"/>
    <property type="match status" value="1"/>
</dbReference>
<dbReference type="Pfam" id="PF13458">
    <property type="entry name" value="Peripla_BP_6"/>
    <property type="match status" value="1"/>
</dbReference>
<evidence type="ECO:0000256" key="4">
    <source>
        <dbReference type="ARBA" id="ARBA00022970"/>
    </source>
</evidence>
<dbReference type="Gene3D" id="3.40.50.2300">
    <property type="match status" value="2"/>
</dbReference>
<dbReference type="PROSITE" id="PS51257">
    <property type="entry name" value="PROKAR_LIPOPROTEIN"/>
    <property type="match status" value="1"/>
</dbReference>
<gene>
    <name evidence="5" type="ORF">CCAX7_39100</name>
</gene>
<dbReference type="RefSeq" id="WP_119324110.1">
    <property type="nucleotide sequence ID" value="NZ_AP025739.1"/>
</dbReference>
<keyword evidence="2" id="KW-0813">Transport</keyword>
<dbReference type="PANTHER" id="PTHR30483">
    <property type="entry name" value="LEUCINE-SPECIFIC-BINDING PROTEIN"/>
    <property type="match status" value="1"/>
</dbReference>
<comment type="similarity">
    <text evidence="1">Belongs to the leucine-binding protein family.</text>
</comment>
<evidence type="ECO:0000256" key="2">
    <source>
        <dbReference type="ARBA" id="ARBA00022448"/>
    </source>
</evidence>
<evidence type="ECO:0000256" key="1">
    <source>
        <dbReference type="ARBA" id="ARBA00010062"/>
    </source>
</evidence>
<dbReference type="EMBL" id="AP025739">
    <property type="protein sequence ID" value="BDI31859.1"/>
    <property type="molecule type" value="Genomic_DNA"/>
</dbReference>
<accession>A0A402D3P8</accession>
<dbReference type="PANTHER" id="PTHR30483:SF6">
    <property type="entry name" value="PERIPLASMIC BINDING PROTEIN OF ABC TRANSPORTER FOR NATURAL AMINO ACIDS"/>
    <property type="match status" value="1"/>
</dbReference>
<dbReference type="InterPro" id="IPR028082">
    <property type="entry name" value="Peripla_BP_I"/>
</dbReference>